<evidence type="ECO:0000313" key="1">
    <source>
        <dbReference type="EMBL" id="DAZ90948.1"/>
    </source>
</evidence>
<evidence type="ECO:0000313" key="2">
    <source>
        <dbReference type="Proteomes" id="UP001161480"/>
    </source>
</evidence>
<dbReference type="Proteomes" id="UP001161480">
    <property type="component" value="Segment"/>
</dbReference>
<proteinExistence type="predicted"/>
<gene>
    <name evidence="1" type="ORF">ES702_05911</name>
</gene>
<protein>
    <submittedName>
        <fullName evidence="1">Uncharacterized protein</fullName>
    </submittedName>
</protein>
<dbReference type="EMBL" id="BK062752">
    <property type="protein sequence ID" value="DAZ90948.1"/>
    <property type="molecule type" value="Genomic_DNA"/>
</dbReference>
<organism evidence="1 2">
    <name type="scientific">Lokiarchaeia virus SkuldV3</name>
    <dbReference type="NCBI Taxonomy" id="2983915"/>
    <lineage>
        <taxon>Viruses</taxon>
        <taxon>Varidnaviria</taxon>
        <taxon>Abadenavirae</taxon>
        <taxon>Produgelaviricota</taxon>
        <taxon>Belvinaviricetes</taxon>
        <taxon>Atroposvirales</taxon>
        <taxon>Skuldviridae</taxon>
        <taxon>Delusorvirus</taxon>
        <taxon>Delusorvirus cascadiense</taxon>
    </lineage>
</organism>
<sequence length="122" mass="13754">MPMEADIIKIKKGIIYAISEIPISQTSTIQGPIDLTPKACPKIIALVQLLTGASLTFGVHGRHTFPINGLTDYIVYEEVVTTSKVIEIPANYFKIYYLDWITDASTTAQLYIFFEYDYDLIK</sequence>
<accession>A0A9N7AB85</accession>
<keyword evidence="2" id="KW-1185">Reference proteome</keyword>
<name>A0A9N7AB85_9VIRU</name>
<reference evidence="1" key="1">
    <citation type="journal article" date="2022" name="Nat. Microbiol.">
        <title>Three families of Asgard archaeal viruses identified in metagenome-assembled genomes.</title>
        <authorList>
            <person name="Medvedeva S."/>
            <person name="Sun J."/>
            <person name="Yutin N."/>
            <person name="Koonin E.V."/>
            <person name="Nunoura T."/>
            <person name="Rinke C."/>
            <person name="Krupovic M."/>
        </authorList>
    </citation>
    <scope>NUCLEOTIDE SEQUENCE</scope>
</reference>